<reference evidence="2" key="2">
    <citation type="submission" date="2015-01" db="EMBL/GenBank/DDBJ databases">
        <title>Evolutionary Origins and Diversification of the Mycorrhizal Mutualists.</title>
        <authorList>
            <consortium name="DOE Joint Genome Institute"/>
            <consortium name="Mycorrhizal Genomics Consortium"/>
            <person name="Kohler A."/>
            <person name="Kuo A."/>
            <person name="Nagy L.G."/>
            <person name="Floudas D."/>
            <person name="Copeland A."/>
            <person name="Barry K.W."/>
            <person name="Cichocki N."/>
            <person name="Veneault-Fourrey C."/>
            <person name="LaButti K."/>
            <person name="Lindquist E.A."/>
            <person name="Lipzen A."/>
            <person name="Lundell T."/>
            <person name="Morin E."/>
            <person name="Murat C."/>
            <person name="Riley R."/>
            <person name="Ohm R."/>
            <person name="Sun H."/>
            <person name="Tunlid A."/>
            <person name="Henrissat B."/>
            <person name="Grigoriev I.V."/>
            <person name="Hibbett D.S."/>
            <person name="Martin F."/>
        </authorList>
    </citation>
    <scope>NUCLEOTIDE SEQUENCE [LARGE SCALE GENOMIC DNA]</scope>
    <source>
        <strain evidence="2">LaAM-08-1</strain>
    </source>
</reference>
<dbReference type="Pfam" id="PF18759">
    <property type="entry name" value="Plavaka"/>
    <property type="match status" value="1"/>
</dbReference>
<evidence type="ECO:0000313" key="1">
    <source>
        <dbReference type="EMBL" id="KIJ97730.1"/>
    </source>
</evidence>
<reference evidence="1 2" key="1">
    <citation type="submission" date="2014-04" db="EMBL/GenBank/DDBJ databases">
        <authorList>
            <consortium name="DOE Joint Genome Institute"/>
            <person name="Kuo A."/>
            <person name="Kohler A."/>
            <person name="Nagy L.G."/>
            <person name="Floudas D."/>
            <person name="Copeland A."/>
            <person name="Barry K.W."/>
            <person name="Cichocki N."/>
            <person name="Veneault-Fourrey C."/>
            <person name="LaButti K."/>
            <person name="Lindquist E.A."/>
            <person name="Lipzen A."/>
            <person name="Lundell T."/>
            <person name="Morin E."/>
            <person name="Murat C."/>
            <person name="Sun H."/>
            <person name="Tunlid A."/>
            <person name="Henrissat B."/>
            <person name="Grigoriev I.V."/>
            <person name="Hibbett D.S."/>
            <person name="Martin F."/>
            <person name="Nordberg H.P."/>
            <person name="Cantor M.N."/>
            <person name="Hua S.X."/>
        </authorList>
    </citation>
    <scope>NUCLEOTIDE SEQUENCE [LARGE SCALE GENOMIC DNA]</scope>
    <source>
        <strain evidence="1 2">LaAM-08-1</strain>
    </source>
</reference>
<proteinExistence type="predicted"/>
<dbReference type="AlphaFoldDB" id="A0A0C9WY45"/>
<evidence type="ECO:0000313" key="2">
    <source>
        <dbReference type="Proteomes" id="UP000054477"/>
    </source>
</evidence>
<dbReference type="Proteomes" id="UP000054477">
    <property type="component" value="Unassembled WGS sequence"/>
</dbReference>
<dbReference type="EMBL" id="KN838685">
    <property type="protein sequence ID" value="KIJ97730.1"/>
    <property type="molecule type" value="Genomic_DNA"/>
</dbReference>
<keyword evidence="2" id="KW-1185">Reference proteome</keyword>
<dbReference type="InterPro" id="IPR041078">
    <property type="entry name" value="Plavaka"/>
</dbReference>
<protein>
    <submittedName>
        <fullName evidence="1">Uncharacterized protein</fullName>
    </submittedName>
</protein>
<organism evidence="1 2">
    <name type="scientific">Laccaria amethystina LaAM-08-1</name>
    <dbReference type="NCBI Taxonomy" id="1095629"/>
    <lineage>
        <taxon>Eukaryota</taxon>
        <taxon>Fungi</taxon>
        <taxon>Dikarya</taxon>
        <taxon>Basidiomycota</taxon>
        <taxon>Agaricomycotina</taxon>
        <taxon>Agaricomycetes</taxon>
        <taxon>Agaricomycetidae</taxon>
        <taxon>Agaricales</taxon>
        <taxon>Agaricineae</taxon>
        <taxon>Hydnangiaceae</taxon>
        <taxon>Laccaria</taxon>
    </lineage>
</organism>
<dbReference type="STRING" id="1095629.A0A0C9WY45"/>
<dbReference type="HOGENOM" id="CLU_006344_12_2_1"/>
<sequence>MSKIFDCLVKAGNEGVEMVCADGYVRKVYPILAAYVADYPEQCLVACCKENRCPRCVVDPDDRGSPLESLFREVGATLHVLEDHKRGKDPKRFDDEGLRAIYTPFWANLPHCDIFSCFTPDLLHQLHKGVFKDHLVEWCTSLIGASELDARFKAMAGCPGLRHFKKGISGVSQWTGTEHKEMQKVFLGVLAGAVSWEVYAVARALIDFIYYAQFQSHTSKSLDALENCLKTFHQHKDILIKLGVREHFNIPKLHAILHYINAIRALGSTDGYNSESPERLHIEFAKEGYRASNKRDYVEQMALWLQRREAMWIREGYVLWLSENMEDLVRREKITDGWEWLDEEDEPGVDNDGSAPLHTTLTYDIAKRAPFRNVSVEGLTTNFGATEFIPALTTFLHEHIPDSPVEPGPHDSFDLFKQVKIPLPSNRHLSEQSRTQRIRAIPEVKANGRKAGVAAVFDTALVVENATDYQQAGGIAGECDSISLLNLKN</sequence>
<gene>
    <name evidence="1" type="ORF">K443DRAFT_236853</name>
</gene>
<dbReference type="OrthoDB" id="3232941at2759"/>
<accession>A0A0C9WY45</accession>
<name>A0A0C9WY45_9AGAR</name>